<dbReference type="Pfam" id="PF12796">
    <property type="entry name" value="Ank_2"/>
    <property type="match status" value="1"/>
</dbReference>
<dbReference type="RefSeq" id="XP_044674671.1">
    <property type="nucleotide sequence ID" value="XM_044829755.1"/>
</dbReference>
<accession>A0A9P8D5J5</accession>
<organism evidence="3 4">
    <name type="scientific">Fusarium musae</name>
    <dbReference type="NCBI Taxonomy" id="1042133"/>
    <lineage>
        <taxon>Eukaryota</taxon>
        <taxon>Fungi</taxon>
        <taxon>Dikarya</taxon>
        <taxon>Ascomycota</taxon>
        <taxon>Pezizomycotina</taxon>
        <taxon>Sordariomycetes</taxon>
        <taxon>Hypocreomycetidae</taxon>
        <taxon>Hypocreales</taxon>
        <taxon>Nectriaceae</taxon>
        <taxon>Fusarium</taxon>
    </lineage>
</organism>
<reference evidence="3" key="1">
    <citation type="journal article" date="2021" name="Mol. Plant Microbe Interact.">
        <title>Telomere to telomere genome assembly of Fusarium musae F31, causal agent of crown rot disease of banana.</title>
        <authorList>
            <person name="Degradi L."/>
            <person name="Tava V."/>
            <person name="Kunova A."/>
            <person name="Cortesi P."/>
            <person name="Saracchi M."/>
            <person name="Pasquali M."/>
        </authorList>
    </citation>
    <scope>NUCLEOTIDE SEQUENCE</scope>
    <source>
        <strain evidence="3">F31</strain>
    </source>
</reference>
<comment type="caution">
    <text evidence="3">The sequence shown here is derived from an EMBL/GenBank/DDBJ whole genome shotgun (WGS) entry which is preliminary data.</text>
</comment>
<dbReference type="GeneID" id="68320081"/>
<evidence type="ECO:0000313" key="4">
    <source>
        <dbReference type="Proteomes" id="UP000827133"/>
    </source>
</evidence>
<proteinExistence type="predicted"/>
<dbReference type="Proteomes" id="UP000827133">
    <property type="component" value="Unassembled WGS sequence"/>
</dbReference>
<dbReference type="SUPFAM" id="SSF48403">
    <property type="entry name" value="Ankyrin repeat"/>
    <property type="match status" value="1"/>
</dbReference>
<feature type="domain" description="GPI inositol-deacylase winged helix" evidence="2">
    <location>
        <begin position="109"/>
        <end position="198"/>
    </location>
</feature>
<keyword evidence="4" id="KW-1185">Reference proteome</keyword>
<dbReference type="PANTHER" id="PTHR10039:SF14">
    <property type="entry name" value="NACHT DOMAIN-CONTAINING PROTEIN"/>
    <property type="match status" value="1"/>
</dbReference>
<dbReference type="AlphaFoldDB" id="A0A9P8D5J5"/>
<gene>
    <name evidence="3" type="ORF">J7337_012225</name>
</gene>
<dbReference type="Gene3D" id="1.25.40.20">
    <property type="entry name" value="Ankyrin repeat-containing domain"/>
    <property type="match status" value="1"/>
</dbReference>
<dbReference type="InterPro" id="IPR054471">
    <property type="entry name" value="GPIID_WHD"/>
</dbReference>
<evidence type="ECO:0000259" key="2">
    <source>
        <dbReference type="Pfam" id="PF22939"/>
    </source>
</evidence>
<sequence length="516" mass="58957">MKLICLSRRYPKNIPEALLLFIKMELDTMIAKEEDISRFIPVQVQELSQKKQLSSKMRSMLQETFLRKSAGTFLWVSYMSQDLHKQGVLDFEASLDMLPSGLDAVYERILQSIDFEKGKLINAMLYWILVAARPLTVCELCEAVSMKPTRLLTREEVCIELIKSCGHLLQIDSSGRLSLFPETVTFLHQSAKDYLMKFDLPLGSQAADLAYTQLHEHATIVLIRYLEQINSRKGIANESIHDIANDFPLAYYAVEQWGFHFRELEDITQVMRHGMAFFEKVSEIRHKWQNLYELEESVYDSETVPLLHLSAFLGLDSLAEWCLRQDGERDIETEWEGVARTALVIACENGQENIISLLLDAGANPIADINRTSALGAAIVHCNRRVLRVMGRTEPCRTFLINSASDQDGSLIYIAADFGNEDACRFLVEDLGWDLNWQSGTVGYRALLFALSSCNFELISCFIREWNIPIRNHSEVLEEDIQDRYDKMLGPTAEVHRSSMDEAMTLLESYCTVPKH</sequence>
<evidence type="ECO:0000256" key="1">
    <source>
        <dbReference type="PROSITE-ProRule" id="PRU00023"/>
    </source>
</evidence>
<name>A0A9P8D5J5_9HYPO</name>
<feature type="repeat" description="ANK" evidence="1">
    <location>
        <begin position="338"/>
        <end position="364"/>
    </location>
</feature>
<dbReference type="PROSITE" id="PS50297">
    <property type="entry name" value="ANK_REP_REGION"/>
    <property type="match status" value="1"/>
</dbReference>
<dbReference type="PROSITE" id="PS50088">
    <property type="entry name" value="ANK_REPEAT"/>
    <property type="match status" value="1"/>
</dbReference>
<dbReference type="InterPro" id="IPR036770">
    <property type="entry name" value="Ankyrin_rpt-contain_sf"/>
</dbReference>
<evidence type="ECO:0000313" key="3">
    <source>
        <dbReference type="EMBL" id="KAG9495671.1"/>
    </source>
</evidence>
<dbReference type="PANTHER" id="PTHR10039">
    <property type="entry name" value="AMELOGENIN"/>
    <property type="match status" value="1"/>
</dbReference>
<dbReference type="EMBL" id="JAHBCI010000010">
    <property type="protein sequence ID" value="KAG9495671.1"/>
    <property type="molecule type" value="Genomic_DNA"/>
</dbReference>
<protein>
    <recommendedName>
        <fullName evidence="2">GPI inositol-deacylase winged helix domain-containing protein</fullName>
    </recommendedName>
</protein>
<dbReference type="InterPro" id="IPR002110">
    <property type="entry name" value="Ankyrin_rpt"/>
</dbReference>
<keyword evidence="1" id="KW-0040">ANK repeat</keyword>
<dbReference type="KEGG" id="fmu:J7337_012225"/>
<dbReference type="Pfam" id="PF22939">
    <property type="entry name" value="WHD_GPIID"/>
    <property type="match status" value="1"/>
</dbReference>
<dbReference type="SMART" id="SM00248">
    <property type="entry name" value="ANK"/>
    <property type="match status" value="2"/>
</dbReference>